<keyword evidence="1" id="KW-0614">Plasmid</keyword>
<protein>
    <submittedName>
        <fullName evidence="1">Uncharacterized protein</fullName>
    </submittedName>
</protein>
<reference evidence="1" key="1">
    <citation type="submission" date="2018-10" db="EMBL/GenBank/DDBJ databases">
        <title>Klebsiella pneumoniae strain KLB34 NODE_18_length_97493, whole genome shotgun sequence.</title>
        <authorList>
            <person name="Xiang R."/>
            <person name="Wang H."/>
        </authorList>
    </citation>
    <scope>NUCLEOTIDE SEQUENCE</scope>
    <source>
        <strain evidence="1">KLB34</strain>
        <plasmid evidence="1">unnamed</plasmid>
    </source>
</reference>
<accession>A0A411ALG7</accession>
<dbReference type="EMBL" id="MK112270">
    <property type="protein sequence ID" value="QAX88751.1"/>
    <property type="molecule type" value="Genomic_DNA"/>
</dbReference>
<proteinExistence type="predicted"/>
<geneLocation type="plasmid" evidence="1">
    <name>unnamed</name>
</geneLocation>
<dbReference type="AlphaFoldDB" id="A0A411ALG7"/>
<evidence type="ECO:0000313" key="1">
    <source>
        <dbReference type="EMBL" id="QAX88751.1"/>
    </source>
</evidence>
<sequence length="40" mass="4641">MRSLISFRIELNVILPPPLFQTFTKRSLVLFKDYALGPFA</sequence>
<name>A0A411ALG7_KLEPN</name>
<organism evidence="1">
    <name type="scientific">Klebsiella pneumoniae</name>
    <dbReference type="NCBI Taxonomy" id="573"/>
    <lineage>
        <taxon>Bacteria</taxon>
        <taxon>Pseudomonadati</taxon>
        <taxon>Pseudomonadota</taxon>
        <taxon>Gammaproteobacteria</taxon>
        <taxon>Enterobacterales</taxon>
        <taxon>Enterobacteriaceae</taxon>
        <taxon>Klebsiella/Raoultella group</taxon>
        <taxon>Klebsiella</taxon>
        <taxon>Klebsiella pneumoniae complex</taxon>
    </lineage>
</organism>